<keyword evidence="2" id="KW-1185">Reference proteome</keyword>
<dbReference type="AlphaFoldDB" id="A0A3N4IDJ0"/>
<organism evidence="1 2">
    <name type="scientific">Ascobolus immersus RN42</name>
    <dbReference type="NCBI Taxonomy" id="1160509"/>
    <lineage>
        <taxon>Eukaryota</taxon>
        <taxon>Fungi</taxon>
        <taxon>Dikarya</taxon>
        <taxon>Ascomycota</taxon>
        <taxon>Pezizomycotina</taxon>
        <taxon>Pezizomycetes</taxon>
        <taxon>Pezizales</taxon>
        <taxon>Ascobolaceae</taxon>
        <taxon>Ascobolus</taxon>
    </lineage>
</organism>
<dbReference type="Proteomes" id="UP000275078">
    <property type="component" value="Unassembled WGS sequence"/>
</dbReference>
<accession>A0A3N4IDJ0</accession>
<proteinExistence type="predicted"/>
<gene>
    <name evidence="1" type="ORF">BJ508DRAFT_42353</name>
</gene>
<evidence type="ECO:0000313" key="1">
    <source>
        <dbReference type="EMBL" id="RPA84202.1"/>
    </source>
</evidence>
<evidence type="ECO:0000313" key="2">
    <source>
        <dbReference type="Proteomes" id="UP000275078"/>
    </source>
</evidence>
<name>A0A3N4IDJ0_ASCIM</name>
<dbReference type="EMBL" id="ML119660">
    <property type="protein sequence ID" value="RPA84202.1"/>
    <property type="molecule type" value="Genomic_DNA"/>
</dbReference>
<protein>
    <submittedName>
        <fullName evidence="1">Uncharacterized protein</fullName>
    </submittedName>
</protein>
<sequence>MASFFTLPLELHYEIASHLMPPPSPLLNKPMMVFLAVDDEFYEFGLDREFWRTELFESIAVDRAEDYMFEDHEPNGPIIIRLILAFGRGPLKHEPNNNRMGQVLRHLYTTELCNLLVKTFLTQELYFTALDLADNGRLMDPPPTVLMKHALWSVFEAFNWETLYHESFHPKTHRLSRTNPQLGMRQEFDFWRIFLSVGDKYAYTVPTALGWSYLQSGVQASWSRRLESYIFYGYKGGKNRETGLPDRPLRVRVGLVAAILEREVEGQADQLGSETSTRLERITAAYDALLGRYPYTASPWLDARWIVAAVEEVKGYIMDLLFETEHVYYGERGLRPRAYARMDGLAECVRNVTM</sequence>
<reference evidence="1 2" key="1">
    <citation type="journal article" date="2018" name="Nat. Ecol. Evol.">
        <title>Pezizomycetes genomes reveal the molecular basis of ectomycorrhizal truffle lifestyle.</title>
        <authorList>
            <person name="Murat C."/>
            <person name="Payen T."/>
            <person name="Noel B."/>
            <person name="Kuo A."/>
            <person name="Morin E."/>
            <person name="Chen J."/>
            <person name="Kohler A."/>
            <person name="Krizsan K."/>
            <person name="Balestrini R."/>
            <person name="Da Silva C."/>
            <person name="Montanini B."/>
            <person name="Hainaut M."/>
            <person name="Levati E."/>
            <person name="Barry K.W."/>
            <person name="Belfiori B."/>
            <person name="Cichocki N."/>
            <person name="Clum A."/>
            <person name="Dockter R.B."/>
            <person name="Fauchery L."/>
            <person name="Guy J."/>
            <person name="Iotti M."/>
            <person name="Le Tacon F."/>
            <person name="Lindquist E.A."/>
            <person name="Lipzen A."/>
            <person name="Malagnac F."/>
            <person name="Mello A."/>
            <person name="Molinier V."/>
            <person name="Miyauchi S."/>
            <person name="Poulain J."/>
            <person name="Riccioni C."/>
            <person name="Rubini A."/>
            <person name="Sitrit Y."/>
            <person name="Splivallo R."/>
            <person name="Traeger S."/>
            <person name="Wang M."/>
            <person name="Zifcakova L."/>
            <person name="Wipf D."/>
            <person name="Zambonelli A."/>
            <person name="Paolocci F."/>
            <person name="Nowrousian M."/>
            <person name="Ottonello S."/>
            <person name="Baldrian P."/>
            <person name="Spatafora J.W."/>
            <person name="Henrissat B."/>
            <person name="Nagy L.G."/>
            <person name="Aury J.M."/>
            <person name="Wincker P."/>
            <person name="Grigoriev I.V."/>
            <person name="Bonfante P."/>
            <person name="Martin F.M."/>
        </authorList>
    </citation>
    <scope>NUCLEOTIDE SEQUENCE [LARGE SCALE GENOMIC DNA]</scope>
    <source>
        <strain evidence="1 2">RN42</strain>
    </source>
</reference>